<comment type="caution">
    <text evidence="1">The sequence shown here is derived from an EMBL/GenBank/DDBJ whole genome shotgun (WGS) entry which is preliminary data.</text>
</comment>
<sequence length="67" mass="7615">MVPAYLTPLLLMAYFFIIKRKEAGRSRNAVTVQAMLLTDIIIRQLSHVKNRPLVSPIRLKQEGLPLA</sequence>
<dbReference type="Proteomes" id="UP000316208">
    <property type="component" value="Unassembled WGS sequence"/>
</dbReference>
<protein>
    <submittedName>
        <fullName evidence="1">Uncharacterized protein</fullName>
    </submittedName>
</protein>
<evidence type="ECO:0000313" key="1">
    <source>
        <dbReference type="EMBL" id="TQR47202.1"/>
    </source>
</evidence>
<evidence type="ECO:0000313" key="2">
    <source>
        <dbReference type="Proteomes" id="UP000316208"/>
    </source>
</evidence>
<reference evidence="1 2" key="1">
    <citation type="submission" date="2018-03" db="EMBL/GenBank/DDBJ databases">
        <title>Aerobic endospore-forming bacteria genome sequencing and assembly.</title>
        <authorList>
            <person name="Cavalcante D.A."/>
            <person name="Driks A."/>
            <person name="Putonti C."/>
            <person name="De-Souza M.T."/>
        </authorList>
    </citation>
    <scope>NUCLEOTIDE SEQUENCE [LARGE SCALE GENOMIC DNA]</scope>
    <source>
        <strain evidence="1 2">SDF0028</strain>
    </source>
</reference>
<organism evidence="1 2">
    <name type="scientific">Paenibacillus popilliae</name>
    <name type="common">Bacillus popilliae</name>
    <dbReference type="NCBI Taxonomy" id="78057"/>
    <lineage>
        <taxon>Bacteria</taxon>
        <taxon>Bacillati</taxon>
        <taxon>Bacillota</taxon>
        <taxon>Bacilli</taxon>
        <taxon>Bacillales</taxon>
        <taxon>Paenibacillaceae</taxon>
        <taxon>Paenibacillus</taxon>
    </lineage>
</organism>
<dbReference type="RefSeq" id="WP_142543253.1">
    <property type="nucleotide sequence ID" value="NZ_SADY01000001.1"/>
</dbReference>
<gene>
    <name evidence="1" type="ORF">C7Y44_06200</name>
</gene>
<keyword evidence="2" id="KW-1185">Reference proteome</keyword>
<accession>A0ABY3AWK1</accession>
<name>A0ABY3AWK1_PAEPP</name>
<proteinExistence type="predicted"/>
<dbReference type="EMBL" id="SADY01000001">
    <property type="protein sequence ID" value="TQR47202.1"/>
    <property type="molecule type" value="Genomic_DNA"/>
</dbReference>